<dbReference type="KEGG" id="blep:AL038_16055"/>
<gene>
    <name evidence="1" type="ORF">BLE401_08195</name>
</gene>
<accession>A0A2N9YDW1</accession>
<dbReference type="AlphaFoldDB" id="A0A2N9YDW1"/>
<organism evidence="1 2">
    <name type="scientific">Beggiatoa leptomitoformis</name>
    <dbReference type="NCBI Taxonomy" id="288004"/>
    <lineage>
        <taxon>Bacteria</taxon>
        <taxon>Pseudomonadati</taxon>
        <taxon>Pseudomonadota</taxon>
        <taxon>Gammaproteobacteria</taxon>
        <taxon>Thiotrichales</taxon>
        <taxon>Thiotrichaceae</taxon>
        <taxon>Beggiatoa</taxon>
    </lineage>
</organism>
<sequence length="59" mass="6823">MPNYKAMPSKQRQVVHNPIARAPILRKGGVHEQSKTGKRMSDKQSLKRTLCDWLKGEYE</sequence>
<dbReference type="RefSeq" id="WP_062154540.1">
    <property type="nucleotide sequence ID" value="NZ_CP012373.2"/>
</dbReference>
<evidence type="ECO:0000313" key="1">
    <source>
        <dbReference type="EMBL" id="AUI68683.1"/>
    </source>
</evidence>
<reference evidence="2" key="1">
    <citation type="submission" date="2016-12" db="EMBL/GenBank/DDBJ databases">
        <title>Complete Genome Sequence of Beggiatoa leptomitiformis D-401.</title>
        <authorList>
            <person name="Fomenkov A."/>
            <person name="Vincze T."/>
            <person name="Grabovich M."/>
            <person name="Anton B.P."/>
            <person name="Dubinina G."/>
            <person name="Orlova M."/>
            <person name="Belousova E."/>
            <person name="Roberts R.J."/>
        </authorList>
    </citation>
    <scope>NUCLEOTIDE SEQUENCE [LARGE SCALE GENOMIC DNA]</scope>
    <source>
        <strain evidence="2">D-401</strain>
    </source>
</reference>
<evidence type="ECO:0000313" key="2">
    <source>
        <dbReference type="Proteomes" id="UP000234271"/>
    </source>
</evidence>
<keyword evidence="2" id="KW-1185">Reference proteome</keyword>
<dbReference type="Proteomes" id="UP000234271">
    <property type="component" value="Chromosome"/>
</dbReference>
<protein>
    <submittedName>
        <fullName evidence="1">Uncharacterized protein</fullName>
    </submittedName>
</protein>
<name>A0A2N9YDW1_9GAMM</name>
<proteinExistence type="predicted"/>
<dbReference type="EMBL" id="CP018889">
    <property type="protein sequence ID" value="AUI68683.1"/>
    <property type="molecule type" value="Genomic_DNA"/>
</dbReference>